<proteinExistence type="predicted"/>
<evidence type="ECO:0000256" key="1">
    <source>
        <dbReference type="SAM" id="MobiDB-lite"/>
    </source>
</evidence>
<dbReference type="RefSeq" id="WP_172115544.1">
    <property type="nucleotide sequence ID" value="NZ_JABFDN010000029.1"/>
</dbReference>
<dbReference type="EMBL" id="JABFDN010000029">
    <property type="protein sequence ID" value="NPU69997.1"/>
    <property type="molecule type" value="Genomic_DNA"/>
</dbReference>
<name>A0ABX2CRN0_9BRAD</name>
<sequence length="510" mass="55951">MSEYRQTVLDRVVAAFSPQAALARMHARARLDAAFGYDGGRRDRRGLKRWRPSTGSADADTLRDLPDLRGRSRDLARNAPIAVGAISTTTTGVVGEGLKLQATIDTGALGITPEQADIYQREQEREWDVFCATSDFTRVQSFAEMQQLAMSSALESGDVFAFRRFRLDSGDVYGTKIQLVEADRVSNPNWQQDTDKISGGVEINADGVPVAYHLTNRHPGGLRGAGLKWTAVQARTDIGIQTVLHVFERKRPEQTRGVPFLAPVIEHIKQLSTYSTAEVDAAVVSSFMTAVVESSADEENSDPVIGEKDSSLASNEVKLGPGAVISLAPGEKLASFNPERPNVNFDAFVKPFCREIGVALDLPVELLLKAFTASYSASRAALELAWMSWRRRRAWFAGRFCQPVYEWMMEEAVASGRLNRPGFFSDPVIRAAWCGALWIGPQRQSLNPYQEAQADALDIQTGTKTIEQVCMERTGGDFEKKNEQRAREQKARQAAGLGVAPVAGTPTPDP</sequence>
<evidence type="ECO:0000313" key="3">
    <source>
        <dbReference type="Proteomes" id="UP000886476"/>
    </source>
</evidence>
<organism evidence="2 3">
    <name type="scientific">Bradyrhizobium aeschynomenes</name>
    <dbReference type="NCBI Taxonomy" id="2734909"/>
    <lineage>
        <taxon>Bacteria</taxon>
        <taxon>Pseudomonadati</taxon>
        <taxon>Pseudomonadota</taxon>
        <taxon>Alphaproteobacteria</taxon>
        <taxon>Hyphomicrobiales</taxon>
        <taxon>Nitrobacteraceae</taxon>
        <taxon>Bradyrhizobium</taxon>
    </lineage>
</organism>
<reference evidence="2" key="1">
    <citation type="submission" date="2020-05" db="EMBL/GenBank/DDBJ databases">
        <title>Nod-independent and nitrogen-fixing Bradyrhizobium aeschynomene sp. nov. isolated from nodules of Aeschynomene indica.</title>
        <authorList>
            <person name="Zhang Z."/>
        </authorList>
    </citation>
    <scope>NUCLEOTIDE SEQUENCE</scope>
    <source>
        <strain evidence="2">83012</strain>
    </source>
</reference>
<evidence type="ECO:0000313" key="2">
    <source>
        <dbReference type="EMBL" id="NPU69997.1"/>
    </source>
</evidence>
<feature type="region of interest" description="Disordered" evidence="1">
    <location>
        <begin position="475"/>
        <end position="510"/>
    </location>
</feature>
<keyword evidence="3" id="KW-1185">Reference proteome</keyword>
<feature type="compositionally biased region" description="Basic and acidic residues" evidence="1">
    <location>
        <begin position="475"/>
        <end position="491"/>
    </location>
</feature>
<accession>A0ABX2CRN0</accession>
<protein>
    <submittedName>
        <fullName evidence="2">Phage portal protein</fullName>
    </submittedName>
</protein>
<comment type="caution">
    <text evidence="2">The sequence shown here is derived from an EMBL/GenBank/DDBJ whole genome shotgun (WGS) entry which is preliminary data.</text>
</comment>
<dbReference type="NCBIfam" id="TIGR01539">
    <property type="entry name" value="portal_lambda"/>
    <property type="match status" value="1"/>
</dbReference>
<dbReference type="Proteomes" id="UP000886476">
    <property type="component" value="Unassembled WGS sequence"/>
</dbReference>
<feature type="region of interest" description="Disordered" evidence="1">
    <location>
        <begin position="45"/>
        <end position="64"/>
    </location>
</feature>
<gene>
    <name evidence="2" type="ORF">HL667_33750</name>
</gene>
<feature type="non-terminal residue" evidence="2">
    <location>
        <position position="510"/>
    </location>
</feature>
<dbReference type="InterPro" id="IPR006429">
    <property type="entry name" value="Phage_lambda_portal"/>
</dbReference>
<dbReference type="Pfam" id="PF05136">
    <property type="entry name" value="Phage_portal_2"/>
    <property type="match status" value="1"/>
</dbReference>